<keyword evidence="7 8" id="KW-0472">Membrane</keyword>
<reference evidence="9 10" key="1">
    <citation type="submission" date="2016-09" db="EMBL/GenBank/DDBJ databases">
        <title>Rhizobium sp. nov., a novel species isolated from the rice rhizosphere.</title>
        <authorList>
            <person name="Zhao J."/>
            <person name="Zhang X."/>
        </authorList>
    </citation>
    <scope>NUCLEOTIDE SEQUENCE [LARGE SCALE GENOMIC DNA]</scope>
    <source>
        <strain evidence="9 10">MH17</strain>
    </source>
</reference>
<dbReference type="InterPro" id="IPR011606">
    <property type="entry name" value="Brnchd-chn_aa_trnsp_permease"/>
</dbReference>
<evidence type="ECO:0000256" key="3">
    <source>
        <dbReference type="ARBA" id="ARBA00022448"/>
    </source>
</evidence>
<proteinExistence type="inferred from homology"/>
<evidence type="ECO:0000256" key="8">
    <source>
        <dbReference type="SAM" id="Phobius"/>
    </source>
</evidence>
<dbReference type="PANTHER" id="PTHR34979">
    <property type="entry name" value="INNER MEMBRANE PROTEIN YGAZ"/>
    <property type="match status" value="1"/>
</dbReference>
<keyword evidence="3" id="KW-0813">Transport</keyword>
<dbReference type="STRING" id="1672749.BJF92_10580"/>
<evidence type="ECO:0000313" key="9">
    <source>
        <dbReference type="EMBL" id="OLP56544.1"/>
    </source>
</evidence>
<dbReference type="RefSeq" id="WP_075633560.1">
    <property type="nucleotide sequence ID" value="NZ_MKIO01000021.1"/>
</dbReference>
<gene>
    <name evidence="9" type="ORF">BJF92_10580</name>
</gene>
<feature type="transmembrane region" description="Helical" evidence="8">
    <location>
        <begin position="16"/>
        <end position="35"/>
    </location>
</feature>
<dbReference type="EMBL" id="MKIO01000021">
    <property type="protein sequence ID" value="OLP56544.1"/>
    <property type="molecule type" value="Genomic_DNA"/>
</dbReference>
<feature type="transmembrane region" description="Helical" evidence="8">
    <location>
        <begin position="187"/>
        <end position="205"/>
    </location>
</feature>
<dbReference type="PANTHER" id="PTHR34979:SF1">
    <property type="entry name" value="INNER MEMBRANE PROTEIN YGAZ"/>
    <property type="match status" value="1"/>
</dbReference>
<accession>A0A1Q9AMB6</accession>
<dbReference type="Proteomes" id="UP000186143">
    <property type="component" value="Unassembled WGS sequence"/>
</dbReference>
<feature type="transmembrane region" description="Helical" evidence="8">
    <location>
        <begin position="130"/>
        <end position="147"/>
    </location>
</feature>
<evidence type="ECO:0000256" key="4">
    <source>
        <dbReference type="ARBA" id="ARBA00022475"/>
    </source>
</evidence>
<comment type="similarity">
    <text evidence="2">Belongs to the AzlC family.</text>
</comment>
<dbReference type="Pfam" id="PF03591">
    <property type="entry name" value="AzlC"/>
    <property type="match status" value="1"/>
</dbReference>
<comment type="caution">
    <text evidence="9">The sequence shown here is derived from an EMBL/GenBank/DDBJ whole genome shotgun (WGS) entry which is preliminary data.</text>
</comment>
<name>A0A1Q9AMB6_9HYPH</name>
<feature type="transmembrane region" description="Helical" evidence="8">
    <location>
        <begin position="153"/>
        <end position="175"/>
    </location>
</feature>
<dbReference type="AlphaFoldDB" id="A0A1Q9AMB6"/>
<evidence type="ECO:0000256" key="1">
    <source>
        <dbReference type="ARBA" id="ARBA00004651"/>
    </source>
</evidence>
<evidence type="ECO:0000313" key="10">
    <source>
        <dbReference type="Proteomes" id="UP000186143"/>
    </source>
</evidence>
<dbReference type="OrthoDB" id="3579489at2"/>
<sequence>MTDTAAHEFWRGARKALPAILSACPFGALFGALAVDNGLSISEAMLMSATVFAGASQMVGIELFGQKVQPWLIVLSIFAVNFRMVLYSASIARHIAHFSRAQKAFGLFLLTDPHYAETERRADATGRVRFPWFLGYGIGLYVPWQIATALGAVFAGLIGNPAAIGLDVLLPIYFLSLVMGFRQRRNWLPVVATASVVSVLALKVVGSPWHVSIGAVVGMVLAACLPLPAEEKDSAISKDHRN</sequence>
<evidence type="ECO:0000256" key="2">
    <source>
        <dbReference type="ARBA" id="ARBA00010735"/>
    </source>
</evidence>
<dbReference type="GO" id="GO:0005886">
    <property type="term" value="C:plasma membrane"/>
    <property type="evidence" value="ECO:0007669"/>
    <property type="project" value="UniProtKB-SubCell"/>
</dbReference>
<evidence type="ECO:0000256" key="5">
    <source>
        <dbReference type="ARBA" id="ARBA00022692"/>
    </source>
</evidence>
<feature type="transmembrane region" description="Helical" evidence="8">
    <location>
        <begin position="71"/>
        <end position="92"/>
    </location>
</feature>
<keyword evidence="6 8" id="KW-1133">Transmembrane helix</keyword>
<dbReference type="GO" id="GO:1903785">
    <property type="term" value="P:L-valine transmembrane transport"/>
    <property type="evidence" value="ECO:0007669"/>
    <property type="project" value="TreeGrafter"/>
</dbReference>
<comment type="subcellular location">
    <subcellularLocation>
        <location evidence="1">Cell membrane</location>
        <topology evidence="1">Multi-pass membrane protein</topology>
    </subcellularLocation>
</comment>
<keyword evidence="4" id="KW-1003">Cell membrane</keyword>
<evidence type="ECO:0000256" key="6">
    <source>
        <dbReference type="ARBA" id="ARBA00022989"/>
    </source>
</evidence>
<organism evidence="9 10">
    <name type="scientific">Xaviernesmea rhizosphaerae</name>
    <dbReference type="NCBI Taxonomy" id="1672749"/>
    <lineage>
        <taxon>Bacteria</taxon>
        <taxon>Pseudomonadati</taxon>
        <taxon>Pseudomonadota</taxon>
        <taxon>Alphaproteobacteria</taxon>
        <taxon>Hyphomicrobiales</taxon>
        <taxon>Rhizobiaceae</taxon>
        <taxon>Rhizobium/Agrobacterium group</taxon>
        <taxon>Xaviernesmea</taxon>
    </lineage>
</organism>
<protein>
    <submittedName>
        <fullName evidence="9">Branched-chain amino acid ABC transporter permease</fullName>
    </submittedName>
</protein>
<keyword evidence="5 8" id="KW-0812">Transmembrane</keyword>
<evidence type="ECO:0000256" key="7">
    <source>
        <dbReference type="ARBA" id="ARBA00023136"/>
    </source>
</evidence>